<dbReference type="PROSITE" id="PS00463">
    <property type="entry name" value="ZN2_CY6_FUNGAL_1"/>
    <property type="match status" value="1"/>
</dbReference>
<sequence length="405" mass="45683">MTSVFTTKRPHKKSRGGCQTCKTKKIKCDEAKPKCSFCDLRKLSCQYTQQATKGTETSYSANSKQNTSLEKRGTSDEPVQSVQVSWDFRNSPFPPITAATGVLSMMDVRMMHHYSAFTGPIVALGPEACHVMQFAVPSLAFENGFLMNGMLGLASLHNQHLLPQNEEHKRQTALYRVKAIRDYRAAVMTVTKDSKNYEAVLVMALLLVVLASGDRNDNDELTVVNWMGLYRGLRLIVSMKTPEGGVNTTTTVGPLFVRNINDLLATPMVPNVLVDMLYMDPSDQDFGDLEVYCQTLDTLGNLYASLRQDELSEPLFIRIISWPSFTPQAFTDLVKNKRPRALIICAYYMSFIKLVSGLWWLEGLADRDLFAIIEMLGQDWNQVLDVPMEILRTKEKQKIVEILLR</sequence>
<dbReference type="PANTHER" id="PTHR47657">
    <property type="entry name" value="STEROL REGULATORY ELEMENT-BINDING PROTEIN ECM22"/>
    <property type="match status" value="1"/>
</dbReference>
<dbReference type="Pfam" id="PF00172">
    <property type="entry name" value="Zn_clus"/>
    <property type="match status" value="1"/>
</dbReference>
<dbReference type="Pfam" id="PF11951">
    <property type="entry name" value="Fungal_trans_2"/>
    <property type="match status" value="1"/>
</dbReference>
<dbReference type="SUPFAM" id="SSF57701">
    <property type="entry name" value="Zn2/Cys6 DNA-binding domain"/>
    <property type="match status" value="1"/>
</dbReference>
<dbReference type="InterPro" id="IPR001138">
    <property type="entry name" value="Zn2Cys6_DnaBD"/>
</dbReference>
<evidence type="ECO:0000256" key="1">
    <source>
        <dbReference type="ARBA" id="ARBA00023242"/>
    </source>
</evidence>
<dbReference type="Proteomes" id="UP000177798">
    <property type="component" value="Chromosome 11"/>
</dbReference>
<dbReference type="AlphaFoldDB" id="A0A1D9QF32"/>
<evidence type="ECO:0000256" key="2">
    <source>
        <dbReference type="SAM" id="MobiDB-lite"/>
    </source>
</evidence>
<dbReference type="VEuPathDB" id="FungiDB:sscle_11g083360"/>
<evidence type="ECO:0000313" key="4">
    <source>
        <dbReference type="EMBL" id="APA13566.1"/>
    </source>
</evidence>
<dbReference type="GO" id="GO:0000981">
    <property type="term" value="F:DNA-binding transcription factor activity, RNA polymerase II-specific"/>
    <property type="evidence" value="ECO:0007669"/>
    <property type="project" value="InterPro"/>
</dbReference>
<dbReference type="InterPro" id="IPR052400">
    <property type="entry name" value="Zn2-C6_fungal_TF"/>
</dbReference>
<dbReference type="OrthoDB" id="3546279at2759"/>
<feature type="domain" description="Zn(2)-C6 fungal-type" evidence="3">
    <location>
        <begin position="17"/>
        <end position="47"/>
    </location>
</feature>
<dbReference type="GO" id="GO:0008270">
    <property type="term" value="F:zinc ion binding"/>
    <property type="evidence" value="ECO:0007669"/>
    <property type="project" value="InterPro"/>
</dbReference>
<feature type="compositionally biased region" description="Polar residues" evidence="2">
    <location>
        <begin position="56"/>
        <end position="68"/>
    </location>
</feature>
<dbReference type="Gene3D" id="4.10.240.10">
    <property type="entry name" value="Zn(2)-C6 fungal-type DNA-binding domain"/>
    <property type="match status" value="1"/>
</dbReference>
<accession>A0A1D9QF32</accession>
<dbReference type="InterPro" id="IPR021858">
    <property type="entry name" value="Fun_TF"/>
</dbReference>
<reference evidence="5" key="1">
    <citation type="journal article" date="2017" name="Genome Biol. Evol.">
        <title>The complete genome sequence of the phytopathogenic fungus Sclerotinia sclerotiorum reveals insights into the genome architecture of broad host range pathogens.</title>
        <authorList>
            <person name="Derbyshire M."/>
            <person name="Denton-Giles M."/>
            <person name="Hegedus D."/>
            <person name="Seifbarghy S."/>
            <person name="Rollins J."/>
            <person name="van Kan J."/>
            <person name="Seidl M.F."/>
            <person name="Faino L."/>
            <person name="Mbengue M."/>
            <person name="Navaud O."/>
            <person name="Raffaele S."/>
            <person name="Hammond-Kosack K."/>
            <person name="Heard S."/>
            <person name="Oliver R."/>
        </authorList>
    </citation>
    <scope>NUCLEOTIDE SEQUENCE [LARGE SCALE GENOMIC DNA]</scope>
    <source>
        <strain evidence="5">ATCC 18683 / 1980 / Ss-1</strain>
    </source>
</reference>
<dbReference type="CDD" id="cd00067">
    <property type="entry name" value="GAL4"/>
    <property type="match status" value="1"/>
</dbReference>
<organism evidence="4 5">
    <name type="scientific">Sclerotinia sclerotiorum (strain ATCC 18683 / 1980 / Ss-1)</name>
    <name type="common">White mold</name>
    <name type="synonym">Whetzelinia sclerotiorum</name>
    <dbReference type="NCBI Taxonomy" id="665079"/>
    <lineage>
        <taxon>Eukaryota</taxon>
        <taxon>Fungi</taxon>
        <taxon>Dikarya</taxon>
        <taxon>Ascomycota</taxon>
        <taxon>Pezizomycotina</taxon>
        <taxon>Leotiomycetes</taxon>
        <taxon>Helotiales</taxon>
        <taxon>Sclerotiniaceae</taxon>
        <taxon>Sclerotinia</taxon>
    </lineage>
</organism>
<proteinExistence type="predicted"/>
<keyword evidence="1" id="KW-0539">Nucleus</keyword>
<evidence type="ECO:0000313" key="5">
    <source>
        <dbReference type="Proteomes" id="UP000177798"/>
    </source>
</evidence>
<dbReference type="EMBL" id="CP017824">
    <property type="protein sequence ID" value="APA13566.1"/>
    <property type="molecule type" value="Genomic_DNA"/>
</dbReference>
<protein>
    <recommendedName>
        <fullName evidence="3">Zn(2)-C6 fungal-type domain-containing protein</fullName>
    </recommendedName>
</protein>
<gene>
    <name evidence="4" type="ORF">sscle_11g083360</name>
</gene>
<evidence type="ECO:0000259" key="3">
    <source>
        <dbReference type="PROSITE" id="PS50048"/>
    </source>
</evidence>
<dbReference type="SMART" id="SM00066">
    <property type="entry name" value="GAL4"/>
    <property type="match status" value="1"/>
</dbReference>
<dbReference type="PANTHER" id="PTHR47657:SF7">
    <property type="entry name" value="STEROL REGULATORY ELEMENT-BINDING PROTEIN ECM22"/>
    <property type="match status" value="1"/>
</dbReference>
<feature type="region of interest" description="Disordered" evidence="2">
    <location>
        <begin position="56"/>
        <end position="77"/>
    </location>
</feature>
<name>A0A1D9QF32_SCLS1</name>
<dbReference type="InterPro" id="IPR036864">
    <property type="entry name" value="Zn2-C6_fun-type_DNA-bd_sf"/>
</dbReference>
<dbReference type="PROSITE" id="PS50048">
    <property type="entry name" value="ZN2_CY6_FUNGAL_2"/>
    <property type="match status" value="1"/>
</dbReference>